<feature type="compositionally biased region" description="Polar residues" evidence="1">
    <location>
        <begin position="1"/>
        <end position="23"/>
    </location>
</feature>
<feature type="compositionally biased region" description="Basic residues" evidence="1">
    <location>
        <begin position="133"/>
        <end position="144"/>
    </location>
</feature>
<protein>
    <submittedName>
        <fullName evidence="2">Uncharacterized protein</fullName>
    </submittedName>
</protein>
<evidence type="ECO:0000313" key="3">
    <source>
        <dbReference type="Proteomes" id="UP001341840"/>
    </source>
</evidence>
<name>A0ABU6V8K6_9FABA</name>
<gene>
    <name evidence="2" type="ORF">PIB30_023936</name>
</gene>
<organism evidence="2 3">
    <name type="scientific">Stylosanthes scabra</name>
    <dbReference type="NCBI Taxonomy" id="79078"/>
    <lineage>
        <taxon>Eukaryota</taxon>
        <taxon>Viridiplantae</taxon>
        <taxon>Streptophyta</taxon>
        <taxon>Embryophyta</taxon>
        <taxon>Tracheophyta</taxon>
        <taxon>Spermatophyta</taxon>
        <taxon>Magnoliopsida</taxon>
        <taxon>eudicotyledons</taxon>
        <taxon>Gunneridae</taxon>
        <taxon>Pentapetalae</taxon>
        <taxon>rosids</taxon>
        <taxon>fabids</taxon>
        <taxon>Fabales</taxon>
        <taxon>Fabaceae</taxon>
        <taxon>Papilionoideae</taxon>
        <taxon>50 kb inversion clade</taxon>
        <taxon>dalbergioids sensu lato</taxon>
        <taxon>Dalbergieae</taxon>
        <taxon>Pterocarpus clade</taxon>
        <taxon>Stylosanthes</taxon>
    </lineage>
</organism>
<dbReference type="Proteomes" id="UP001341840">
    <property type="component" value="Unassembled WGS sequence"/>
</dbReference>
<feature type="region of interest" description="Disordered" evidence="1">
    <location>
        <begin position="118"/>
        <end position="144"/>
    </location>
</feature>
<reference evidence="2 3" key="1">
    <citation type="journal article" date="2023" name="Plants (Basel)">
        <title>Bridging the Gap: Combining Genomics and Transcriptomics Approaches to Understand Stylosanthes scabra, an Orphan Legume from the Brazilian Caatinga.</title>
        <authorList>
            <person name="Ferreira-Neto J.R.C."/>
            <person name="da Silva M.D."/>
            <person name="Binneck E."/>
            <person name="de Melo N.F."/>
            <person name="da Silva R.H."/>
            <person name="de Melo A.L.T.M."/>
            <person name="Pandolfi V."/>
            <person name="Bustamante F.O."/>
            <person name="Brasileiro-Vidal A.C."/>
            <person name="Benko-Iseppon A.M."/>
        </authorList>
    </citation>
    <scope>NUCLEOTIDE SEQUENCE [LARGE SCALE GENOMIC DNA]</scope>
    <source>
        <tissue evidence="2">Leaves</tissue>
    </source>
</reference>
<sequence length="144" mass="16041">MSQQAPTQSQVGLNFMPTPSITPQHGIGPRALNPRPSGAGPKSQNPIGARQSGTKSVEPWLTIVDKWERRCAQPIRDMRAFQVLNAVVEIEKSEAVKAKAKAKDELEFAMTNFKVTQKDMDLPRSKSFGSSWQRKKRGGRPSRR</sequence>
<feature type="compositionally biased region" description="Polar residues" evidence="1">
    <location>
        <begin position="42"/>
        <end position="55"/>
    </location>
</feature>
<proteinExistence type="predicted"/>
<keyword evidence="3" id="KW-1185">Reference proteome</keyword>
<accession>A0ABU6V8K6</accession>
<evidence type="ECO:0000313" key="2">
    <source>
        <dbReference type="EMBL" id="MED6169727.1"/>
    </source>
</evidence>
<comment type="caution">
    <text evidence="2">The sequence shown here is derived from an EMBL/GenBank/DDBJ whole genome shotgun (WGS) entry which is preliminary data.</text>
</comment>
<dbReference type="EMBL" id="JASCZI010151119">
    <property type="protein sequence ID" value="MED6169727.1"/>
    <property type="molecule type" value="Genomic_DNA"/>
</dbReference>
<evidence type="ECO:0000256" key="1">
    <source>
        <dbReference type="SAM" id="MobiDB-lite"/>
    </source>
</evidence>
<feature type="region of interest" description="Disordered" evidence="1">
    <location>
        <begin position="1"/>
        <end position="55"/>
    </location>
</feature>